<dbReference type="Pfam" id="PF01012">
    <property type="entry name" value="ETF"/>
    <property type="match status" value="1"/>
</dbReference>
<dbReference type="SUPFAM" id="SSF52467">
    <property type="entry name" value="DHS-like NAD/FAD-binding domain"/>
    <property type="match status" value="1"/>
</dbReference>
<dbReference type="GO" id="GO:0009055">
    <property type="term" value="F:electron transfer activity"/>
    <property type="evidence" value="ECO:0007669"/>
    <property type="project" value="InterPro"/>
</dbReference>
<dbReference type="SMART" id="SM00893">
    <property type="entry name" value="ETF"/>
    <property type="match status" value="1"/>
</dbReference>
<dbReference type="InterPro" id="IPR014729">
    <property type="entry name" value="Rossmann-like_a/b/a_fold"/>
</dbReference>
<evidence type="ECO:0000256" key="1">
    <source>
        <dbReference type="ARBA" id="ARBA00005817"/>
    </source>
</evidence>
<dbReference type="InterPro" id="IPR014731">
    <property type="entry name" value="ETF_asu_C"/>
</dbReference>
<proteinExistence type="inferred from homology"/>
<evidence type="ECO:0000256" key="3">
    <source>
        <dbReference type="ARBA" id="ARBA00022630"/>
    </source>
</evidence>
<name>A0A291QWT6_9BACT</name>
<gene>
    <name evidence="7" type="ORF">COR50_15235</name>
</gene>
<dbReference type="InterPro" id="IPR001308">
    <property type="entry name" value="ETF_a/FixB"/>
</dbReference>
<dbReference type="PANTHER" id="PTHR43153">
    <property type="entry name" value="ELECTRON TRANSFER FLAVOPROTEIN ALPHA"/>
    <property type="match status" value="1"/>
</dbReference>
<dbReference type="Gene3D" id="3.40.50.620">
    <property type="entry name" value="HUPs"/>
    <property type="match status" value="1"/>
</dbReference>
<dbReference type="GO" id="GO:0033539">
    <property type="term" value="P:fatty acid beta-oxidation using acyl-CoA dehydrogenase"/>
    <property type="evidence" value="ECO:0007669"/>
    <property type="project" value="TreeGrafter"/>
</dbReference>
<keyword evidence="5" id="KW-0274">FAD</keyword>
<dbReference type="RefSeq" id="WP_098194779.1">
    <property type="nucleotide sequence ID" value="NZ_CP023777.1"/>
</dbReference>
<keyword evidence="3" id="KW-0285">Flavoprotein</keyword>
<evidence type="ECO:0000313" key="8">
    <source>
        <dbReference type="Proteomes" id="UP000220133"/>
    </source>
</evidence>
<keyword evidence="4" id="KW-0249">Electron transport</keyword>
<dbReference type="InterPro" id="IPR014730">
    <property type="entry name" value="ETF_a/b_N"/>
</dbReference>
<keyword evidence="2" id="KW-0813">Transport</keyword>
<organism evidence="7 8">
    <name type="scientific">Chitinophaga caeni</name>
    <dbReference type="NCBI Taxonomy" id="2029983"/>
    <lineage>
        <taxon>Bacteria</taxon>
        <taxon>Pseudomonadati</taxon>
        <taxon>Bacteroidota</taxon>
        <taxon>Chitinophagia</taxon>
        <taxon>Chitinophagales</taxon>
        <taxon>Chitinophagaceae</taxon>
        <taxon>Chitinophaga</taxon>
    </lineage>
</organism>
<dbReference type="InterPro" id="IPR029035">
    <property type="entry name" value="DHS-like_NAD/FAD-binding_dom"/>
</dbReference>
<feature type="binding site" evidence="5">
    <location>
        <position position="287"/>
    </location>
    <ligand>
        <name>FAD</name>
        <dbReference type="ChEBI" id="CHEBI:57692"/>
    </ligand>
</feature>
<dbReference type="Proteomes" id="UP000220133">
    <property type="component" value="Chromosome"/>
</dbReference>
<evidence type="ECO:0000259" key="6">
    <source>
        <dbReference type="SMART" id="SM00893"/>
    </source>
</evidence>
<evidence type="ECO:0000256" key="5">
    <source>
        <dbReference type="PIRSR" id="PIRSR000089-1"/>
    </source>
</evidence>
<dbReference type="PIRSF" id="PIRSF000089">
    <property type="entry name" value="Electra_flavoP_a"/>
    <property type="match status" value="1"/>
</dbReference>
<evidence type="ECO:0000313" key="7">
    <source>
        <dbReference type="EMBL" id="ATL48405.1"/>
    </source>
</evidence>
<feature type="binding site" evidence="5">
    <location>
        <position position="210"/>
    </location>
    <ligand>
        <name>FAD</name>
        <dbReference type="ChEBI" id="CHEBI:57692"/>
    </ligand>
</feature>
<evidence type="ECO:0000256" key="4">
    <source>
        <dbReference type="ARBA" id="ARBA00022982"/>
    </source>
</evidence>
<reference evidence="7 8" key="1">
    <citation type="submission" date="2017-10" db="EMBL/GenBank/DDBJ databases">
        <title>Paenichitinophaga pekingensis gen. nov., sp. nov., isolated from activated sludge.</title>
        <authorList>
            <person name="Jin D."/>
            <person name="Kong X."/>
            <person name="Deng Y."/>
            <person name="Bai Z."/>
        </authorList>
    </citation>
    <scope>NUCLEOTIDE SEQUENCE [LARGE SCALE GENOMIC DNA]</scope>
    <source>
        <strain evidence="7 8">13</strain>
    </source>
</reference>
<accession>A0A291QWT6</accession>
<keyword evidence="8" id="KW-1185">Reference proteome</keyword>
<dbReference type="SUPFAM" id="SSF52402">
    <property type="entry name" value="Adenine nucleotide alpha hydrolases-like"/>
    <property type="match status" value="1"/>
</dbReference>
<dbReference type="OrthoDB" id="9770286at2"/>
<dbReference type="FunFam" id="3.40.50.1220:FF:000004">
    <property type="entry name" value="Electron transfer flavoprotein"/>
    <property type="match status" value="1"/>
</dbReference>
<dbReference type="KEGG" id="cbae:COR50_15235"/>
<dbReference type="Gene3D" id="3.40.50.1220">
    <property type="entry name" value="TPP-binding domain"/>
    <property type="match status" value="1"/>
</dbReference>
<dbReference type="Pfam" id="PF00766">
    <property type="entry name" value="ETF_alpha"/>
    <property type="match status" value="1"/>
</dbReference>
<sequence>MSVIVFADQQQGKIKKAAQEAVEYAAKVAAQLGTDVSAVVVGEVANEELTGLGKHGAKKVLHVADARLNEIEPGVCAKILAEAVNQESASVVIFTHNFSGKAIAPILSAKLKAGLVTGAISLPDTASGFVVKKSVFSGKAFANVNISSDKKIVSVMPNTFNLEPGTATADVATFSPSISDADFKIKMVKVETVEGEIPLTEAEIIVSGGRGLKGPENWGLVEDLAHVLGAATACSRPVADSGWRPHHEHVGQTGLTVRPNLYIAIGISGAIQHLAGVNGSKVIVVINKDPEAPFFKAADYGIVGDAFEVVPKLTEALKAYKANQ</sequence>
<dbReference type="GO" id="GO:0050660">
    <property type="term" value="F:flavin adenine dinucleotide binding"/>
    <property type="evidence" value="ECO:0007669"/>
    <property type="project" value="InterPro"/>
</dbReference>
<comment type="similarity">
    <text evidence="1">Belongs to the ETF alpha-subunit/FixB family.</text>
</comment>
<dbReference type="EMBL" id="CP023777">
    <property type="protein sequence ID" value="ATL48405.1"/>
    <property type="molecule type" value="Genomic_DNA"/>
</dbReference>
<dbReference type="PANTHER" id="PTHR43153:SF1">
    <property type="entry name" value="ELECTRON TRANSFER FLAVOPROTEIN SUBUNIT ALPHA, MITOCHONDRIAL"/>
    <property type="match status" value="1"/>
</dbReference>
<feature type="domain" description="Electron transfer flavoprotein alpha/beta-subunit N-terminal" evidence="6">
    <location>
        <begin position="3"/>
        <end position="187"/>
    </location>
</feature>
<feature type="binding site" evidence="5">
    <location>
        <begin position="235"/>
        <end position="236"/>
    </location>
    <ligand>
        <name>FAD</name>
        <dbReference type="ChEBI" id="CHEBI:57692"/>
    </ligand>
</feature>
<protein>
    <submittedName>
        <fullName evidence="7">Electron transfer flavoprotein subunit alpha</fullName>
    </submittedName>
</protein>
<evidence type="ECO:0000256" key="2">
    <source>
        <dbReference type="ARBA" id="ARBA00022448"/>
    </source>
</evidence>
<dbReference type="AlphaFoldDB" id="A0A291QWT6"/>
<comment type="cofactor">
    <cofactor evidence="5">
        <name>FAD</name>
        <dbReference type="ChEBI" id="CHEBI:57692"/>
    </cofactor>
    <text evidence="5">Binds 1 FAD per dimer.</text>
</comment>
<feature type="binding site" evidence="5">
    <location>
        <begin position="266"/>
        <end position="273"/>
    </location>
    <ligand>
        <name>FAD</name>
        <dbReference type="ChEBI" id="CHEBI:57692"/>
    </ligand>
</feature>